<feature type="binding site" evidence="5">
    <location>
        <begin position="12"/>
        <end position="17"/>
    </location>
    <ligand>
        <name>ATP</name>
        <dbReference type="ChEBI" id="CHEBI:30616"/>
    </ligand>
</feature>
<comment type="catalytic activity">
    <reaction evidence="5">
        <text>3'-dephospho-CoA + ATP = ADP + CoA + H(+)</text>
        <dbReference type="Rhea" id="RHEA:18245"/>
        <dbReference type="ChEBI" id="CHEBI:15378"/>
        <dbReference type="ChEBI" id="CHEBI:30616"/>
        <dbReference type="ChEBI" id="CHEBI:57287"/>
        <dbReference type="ChEBI" id="CHEBI:57328"/>
        <dbReference type="ChEBI" id="CHEBI:456216"/>
        <dbReference type="EC" id="2.7.1.24"/>
    </reaction>
</comment>
<keyword evidence="4 5" id="KW-0173">Coenzyme A biosynthesis</keyword>
<keyword evidence="5" id="KW-0963">Cytoplasm</keyword>
<dbReference type="PANTHER" id="PTHR10695:SF46">
    <property type="entry name" value="BIFUNCTIONAL COENZYME A SYNTHASE-RELATED"/>
    <property type="match status" value="1"/>
</dbReference>
<dbReference type="SUPFAM" id="SSF52540">
    <property type="entry name" value="P-loop containing nucleoside triphosphate hydrolases"/>
    <property type="match status" value="1"/>
</dbReference>
<protein>
    <recommendedName>
        <fullName evidence="5 6">Dephospho-CoA kinase</fullName>
        <ecNumber evidence="5 6">2.7.1.24</ecNumber>
    </recommendedName>
    <alternativeName>
        <fullName evidence="5">Dephosphocoenzyme A kinase</fullName>
    </alternativeName>
</protein>
<evidence type="ECO:0000256" key="1">
    <source>
        <dbReference type="ARBA" id="ARBA00009018"/>
    </source>
</evidence>
<keyword evidence="5" id="KW-0808">Transferase</keyword>
<dbReference type="AlphaFoldDB" id="A0A1G5BFZ3"/>
<dbReference type="GO" id="GO:0004140">
    <property type="term" value="F:dephospho-CoA kinase activity"/>
    <property type="evidence" value="ECO:0007669"/>
    <property type="project" value="UniProtKB-UniRule"/>
</dbReference>
<comment type="pathway">
    <text evidence="5">Cofactor biosynthesis; coenzyme A biosynthesis; CoA from (R)-pantothenate: step 5/5.</text>
</comment>
<keyword evidence="8" id="KW-1185">Reference proteome</keyword>
<organism evidence="7 8">
    <name type="scientific">Flavobacterium caeni</name>
    <dbReference type="NCBI Taxonomy" id="490189"/>
    <lineage>
        <taxon>Bacteria</taxon>
        <taxon>Pseudomonadati</taxon>
        <taxon>Bacteroidota</taxon>
        <taxon>Flavobacteriia</taxon>
        <taxon>Flavobacteriales</taxon>
        <taxon>Flavobacteriaceae</taxon>
        <taxon>Flavobacterium</taxon>
    </lineage>
</organism>
<keyword evidence="2 5" id="KW-0547">Nucleotide-binding</keyword>
<keyword evidence="3 5" id="KW-0067">ATP-binding</keyword>
<keyword evidence="5 7" id="KW-0418">Kinase</keyword>
<evidence type="ECO:0000256" key="6">
    <source>
        <dbReference type="NCBIfam" id="TIGR00152"/>
    </source>
</evidence>
<comment type="function">
    <text evidence="5">Catalyzes the phosphorylation of the 3'-hydroxyl group of dephosphocoenzyme A to form coenzyme A.</text>
</comment>
<evidence type="ECO:0000256" key="5">
    <source>
        <dbReference type="HAMAP-Rule" id="MF_00376"/>
    </source>
</evidence>
<dbReference type="HAMAP" id="MF_00376">
    <property type="entry name" value="Dephospho_CoA_kinase"/>
    <property type="match status" value="1"/>
</dbReference>
<dbReference type="OrthoDB" id="9812943at2"/>
<dbReference type="InterPro" id="IPR001977">
    <property type="entry name" value="Depp_CoAkinase"/>
</dbReference>
<accession>A0A1G5BFZ3</accession>
<dbReference type="EMBL" id="FMVF01000002">
    <property type="protein sequence ID" value="SCX89093.1"/>
    <property type="molecule type" value="Genomic_DNA"/>
</dbReference>
<dbReference type="Gene3D" id="3.40.50.300">
    <property type="entry name" value="P-loop containing nucleotide triphosphate hydrolases"/>
    <property type="match status" value="1"/>
</dbReference>
<dbReference type="NCBIfam" id="TIGR00152">
    <property type="entry name" value="dephospho-CoA kinase"/>
    <property type="match status" value="1"/>
</dbReference>
<evidence type="ECO:0000256" key="4">
    <source>
        <dbReference type="ARBA" id="ARBA00022993"/>
    </source>
</evidence>
<dbReference type="PANTHER" id="PTHR10695">
    <property type="entry name" value="DEPHOSPHO-COA KINASE-RELATED"/>
    <property type="match status" value="1"/>
</dbReference>
<dbReference type="UniPathway" id="UPA00241">
    <property type="reaction ID" value="UER00356"/>
</dbReference>
<sequence length="196" mass="22105">MTKILGLTGGIGSGKTTISKFFESMGIPVYVADDQGRRLTESKPMLSKIRETFGDAVFDGEKLDRKKLSQMVFADPGKLQQLNGIVHPAVRKHFAKWLTTHQDKPWVIRESAILFESGSYQDCDKIVTVAAPVEKRIERVMRRDGVTREQVLQRIGNQMTDAERAAKSDFVIENTDLQSAEKQAQKILKNLQIDKK</sequence>
<proteinExistence type="inferred from homology"/>
<dbReference type="Pfam" id="PF01121">
    <property type="entry name" value="CoaE"/>
    <property type="match status" value="1"/>
</dbReference>
<dbReference type="RefSeq" id="WP_091140590.1">
    <property type="nucleotide sequence ID" value="NZ_FMVF01000002.1"/>
</dbReference>
<dbReference type="GO" id="GO:0005737">
    <property type="term" value="C:cytoplasm"/>
    <property type="evidence" value="ECO:0007669"/>
    <property type="project" value="UniProtKB-SubCell"/>
</dbReference>
<dbReference type="PROSITE" id="PS51219">
    <property type="entry name" value="DPCK"/>
    <property type="match status" value="1"/>
</dbReference>
<dbReference type="Proteomes" id="UP000199354">
    <property type="component" value="Unassembled WGS sequence"/>
</dbReference>
<dbReference type="InterPro" id="IPR027417">
    <property type="entry name" value="P-loop_NTPase"/>
</dbReference>
<comment type="similarity">
    <text evidence="1 5">Belongs to the CoaE family.</text>
</comment>
<dbReference type="EC" id="2.7.1.24" evidence="5 6"/>
<evidence type="ECO:0000256" key="2">
    <source>
        <dbReference type="ARBA" id="ARBA00022741"/>
    </source>
</evidence>
<dbReference type="GO" id="GO:0005524">
    <property type="term" value="F:ATP binding"/>
    <property type="evidence" value="ECO:0007669"/>
    <property type="project" value="UniProtKB-UniRule"/>
</dbReference>
<reference evidence="7 8" key="1">
    <citation type="submission" date="2016-10" db="EMBL/GenBank/DDBJ databases">
        <authorList>
            <person name="de Groot N.N."/>
        </authorList>
    </citation>
    <scope>NUCLEOTIDE SEQUENCE [LARGE SCALE GENOMIC DNA]</scope>
    <source>
        <strain evidence="7 8">CGMCC 1.7031</strain>
    </source>
</reference>
<dbReference type="STRING" id="490189.SAMN02927903_00365"/>
<dbReference type="CDD" id="cd02022">
    <property type="entry name" value="DPCK"/>
    <property type="match status" value="1"/>
</dbReference>
<gene>
    <name evidence="5" type="primary">coaE</name>
    <name evidence="7" type="ORF">SAMN02927903_00365</name>
</gene>
<comment type="subcellular location">
    <subcellularLocation>
        <location evidence="5">Cytoplasm</location>
    </subcellularLocation>
</comment>
<dbReference type="GO" id="GO:0015937">
    <property type="term" value="P:coenzyme A biosynthetic process"/>
    <property type="evidence" value="ECO:0007669"/>
    <property type="project" value="UniProtKB-UniRule"/>
</dbReference>
<evidence type="ECO:0000313" key="8">
    <source>
        <dbReference type="Proteomes" id="UP000199354"/>
    </source>
</evidence>
<name>A0A1G5BFZ3_9FLAO</name>
<evidence type="ECO:0000313" key="7">
    <source>
        <dbReference type="EMBL" id="SCX89093.1"/>
    </source>
</evidence>
<evidence type="ECO:0000256" key="3">
    <source>
        <dbReference type="ARBA" id="ARBA00022840"/>
    </source>
</evidence>